<dbReference type="PRINTS" id="PR01908">
    <property type="entry name" value="ADSPHPHTASE"/>
</dbReference>
<evidence type="ECO:0000259" key="5">
    <source>
        <dbReference type="PROSITE" id="PS50056"/>
    </source>
</evidence>
<dbReference type="InterPro" id="IPR052103">
    <property type="entry name" value="Dual_spec_Phospatases"/>
</dbReference>
<dbReference type="AlphaFoldDB" id="A0A1I7S0W4"/>
<keyword evidence="2" id="KW-0378">Hydrolase</keyword>
<dbReference type="PROSITE" id="PS50056">
    <property type="entry name" value="TYR_PHOSPHATASE_2"/>
    <property type="match status" value="1"/>
</dbReference>
<organism evidence="6 7">
    <name type="scientific">Bursaphelenchus xylophilus</name>
    <name type="common">Pinewood nematode worm</name>
    <name type="synonym">Aphelenchoides xylophilus</name>
    <dbReference type="NCBI Taxonomy" id="6326"/>
    <lineage>
        <taxon>Eukaryota</taxon>
        <taxon>Metazoa</taxon>
        <taxon>Ecdysozoa</taxon>
        <taxon>Nematoda</taxon>
        <taxon>Chromadorea</taxon>
        <taxon>Rhabditida</taxon>
        <taxon>Tylenchina</taxon>
        <taxon>Tylenchomorpha</taxon>
        <taxon>Aphelenchoidea</taxon>
        <taxon>Aphelenchoididae</taxon>
        <taxon>Bursaphelenchus</taxon>
    </lineage>
</organism>
<dbReference type="CDD" id="cd14514">
    <property type="entry name" value="DUSP14-like"/>
    <property type="match status" value="1"/>
</dbReference>
<dbReference type="Gene3D" id="3.90.190.10">
    <property type="entry name" value="Protein tyrosine phosphatase superfamily"/>
    <property type="match status" value="1"/>
</dbReference>
<comment type="similarity">
    <text evidence="1">Belongs to the protein-tyrosine phosphatase family. Non-receptor class dual specificity subfamily.</text>
</comment>
<feature type="domain" description="Tyrosine-protein phosphatase" evidence="4">
    <location>
        <begin position="9"/>
        <end position="149"/>
    </location>
</feature>
<accession>A0A1I7S0W4</accession>
<dbReference type="PROSITE" id="PS50054">
    <property type="entry name" value="TYR_PHOSPHATASE_DUAL"/>
    <property type="match status" value="1"/>
</dbReference>
<dbReference type="InterPro" id="IPR020422">
    <property type="entry name" value="TYR_PHOSPHATASE_DUAL_dom"/>
</dbReference>
<dbReference type="InterPro" id="IPR000340">
    <property type="entry name" value="Dual-sp_phosphatase_cat-dom"/>
</dbReference>
<evidence type="ECO:0000256" key="1">
    <source>
        <dbReference type="ARBA" id="ARBA00008601"/>
    </source>
</evidence>
<keyword evidence="3" id="KW-0904">Protein phosphatase</keyword>
<dbReference type="PANTHER" id="PTHR45961">
    <property type="entry name" value="IP21249P"/>
    <property type="match status" value="1"/>
</dbReference>
<dbReference type="InterPro" id="IPR029021">
    <property type="entry name" value="Prot-tyrosine_phosphatase-like"/>
</dbReference>
<dbReference type="Proteomes" id="UP000095284">
    <property type="component" value="Unplaced"/>
</dbReference>
<feature type="domain" description="Tyrosine specific protein phosphatases" evidence="5">
    <location>
        <begin position="69"/>
        <end position="128"/>
    </location>
</feature>
<evidence type="ECO:0000313" key="7">
    <source>
        <dbReference type="WBParaSite" id="BXY_0663800.1"/>
    </source>
</evidence>
<dbReference type="SMART" id="SM00195">
    <property type="entry name" value="DSPc"/>
    <property type="match status" value="1"/>
</dbReference>
<dbReference type="InterPro" id="IPR016130">
    <property type="entry name" value="Tyr_Pase_AS"/>
</dbReference>
<evidence type="ECO:0000313" key="6">
    <source>
        <dbReference type="Proteomes" id="UP000095284"/>
    </source>
</evidence>
<proteinExistence type="inferred from homology"/>
<evidence type="ECO:0000256" key="3">
    <source>
        <dbReference type="ARBA" id="ARBA00022912"/>
    </source>
</evidence>
<dbReference type="GO" id="GO:0004721">
    <property type="term" value="F:phosphoprotein phosphatase activity"/>
    <property type="evidence" value="ECO:0007669"/>
    <property type="project" value="UniProtKB-KW"/>
</dbReference>
<dbReference type="GO" id="GO:0005737">
    <property type="term" value="C:cytoplasm"/>
    <property type="evidence" value="ECO:0007669"/>
    <property type="project" value="TreeGrafter"/>
</dbReference>
<dbReference type="SUPFAM" id="SSF52799">
    <property type="entry name" value="(Phosphotyrosine protein) phosphatases II"/>
    <property type="match status" value="1"/>
</dbReference>
<sequence>MSRIGLFGQISEINDHLYLSGAGVLQPENLKKKKITCVVNATNEEPSAYLPGIDYLKIRIDDNPYAHLDHYFDMVADRIRSVKERGGRTLVHCMAGVSRSASLCIVYLIKYERMSLVQAYHFVKSARPIIRPNIGFFKQMVDFERKTRGHTTVAMVRIDGCDMEVPDIYANELRRHAAYRSAIGGASRVDQEETIQRAKSAVLPLDYGKRRGLSVGFSCRNSDSRYRYSASKSANNYSPWRQVASLSLLSPAPARRPRQENLFSNLYNSSRGAFFSAF</sequence>
<protein>
    <submittedName>
        <fullName evidence="7">Dual specificity protein phosphatase 14</fullName>
    </submittedName>
</protein>
<dbReference type="PROSITE" id="PS00383">
    <property type="entry name" value="TYR_PHOSPHATASE_1"/>
    <property type="match status" value="1"/>
</dbReference>
<evidence type="ECO:0000256" key="2">
    <source>
        <dbReference type="ARBA" id="ARBA00022801"/>
    </source>
</evidence>
<reference evidence="7" key="1">
    <citation type="submission" date="2016-11" db="UniProtKB">
        <authorList>
            <consortium name="WormBaseParasite"/>
        </authorList>
    </citation>
    <scope>IDENTIFICATION</scope>
</reference>
<dbReference type="PANTHER" id="PTHR45961:SF6">
    <property type="entry name" value="IP21249P"/>
    <property type="match status" value="1"/>
</dbReference>
<dbReference type="eggNOG" id="KOG1718">
    <property type="taxonomic scope" value="Eukaryota"/>
</dbReference>
<dbReference type="Pfam" id="PF00782">
    <property type="entry name" value="DSPc"/>
    <property type="match status" value="1"/>
</dbReference>
<dbReference type="InterPro" id="IPR000387">
    <property type="entry name" value="Tyr_Pase_dom"/>
</dbReference>
<name>A0A1I7S0W4_BURXY</name>
<evidence type="ECO:0000259" key="4">
    <source>
        <dbReference type="PROSITE" id="PS50054"/>
    </source>
</evidence>
<dbReference type="WBParaSite" id="BXY_0663800.1">
    <property type="protein sequence ID" value="BXY_0663800.1"/>
    <property type="gene ID" value="BXY_0663800"/>
</dbReference>